<gene>
    <name evidence="8" type="ORF">B0T22DRAFT_278958</name>
</gene>
<feature type="compositionally biased region" description="Basic and acidic residues" evidence="5">
    <location>
        <begin position="349"/>
        <end position="358"/>
    </location>
</feature>
<reference evidence="8" key="1">
    <citation type="journal article" date="2023" name="Mol. Phylogenet. Evol.">
        <title>Genome-scale phylogeny and comparative genomics of the fungal order Sordariales.</title>
        <authorList>
            <person name="Hensen N."/>
            <person name="Bonometti L."/>
            <person name="Westerberg I."/>
            <person name="Brannstrom I.O."/>
            <person name="Guillou S."/>
            <person name="Cros-Aarteil S."/>
            <person name="Calhoun S."/>
            <person name="Haridas S."/>
            <person name="Kuo A."/>
            <person name="Mondo S."/>
            <person name="Pangilinan J."/>
            <person name="Riley R."/>
            <person name="LaButti K."/>
            <person name="Andreopoulos B."/>
            <person name="Lipzen A."/>
            <person name="Chen C."/>
            <person name="Yan M."/>
            <person name="Daum C."/>
            <person name="Ng V."/>
            <person name="Clum A."/>
            <person name="Steindorff A."/>
            <person name="Ohm R.A."/>
            <person name="Martin F."/>
            <person name="Silar P."/>
            <person name="Natvig D.O."/>
            <person name="Lalanne C."/>
            <person name="Gautier V."/>
            <person name="Ament-Velasquez S.L."/>
            <person name="Kruys A."/>
            <person name="Hutchinson M.I."/>
            <person name="Powell A.J."/>
            <person name="Barry K."/>
            <person name="Miller A.N."/>
            <person name="Grigoriev I.V."/>
            <person name="Debuchy R."/>
            <person name="Gladieux P."/>
            <person name="Hiltunen Thoren M."/>
            <person name="Johannesson H."/>
        </authorList>
    </citation>
    <scope>NUCLEOTIDE SEQUENCE</scope>
    <source>
        <strain evidence="8">CBS 314.62</strain>
    </source>
</reference>
<feature type="compositionally biased region" description="Basic and acidic residues" evidence="5">
    <location>
        <begin position="97"/>
        <end position="115"/>
    </location>
</feature>
<feature type="compositionally biased region" description="Acidic residues" evidence="5">
    <location>
        <begin position="336"/>
        <end position="346"/>
    </location>
</feature>
<evidence type="ECO:0000259" key="6">
    <source>
        <dbReference type="Pfam" id="PF03828"/>
    </source>
</evidence>
<keyword evidence="3" id="KW-0479">Metal-binding</keyword>
<feature type="domain" description="Poly(A) RNA polymerase mitochondrial-like central palm" evidence="7">
    <location>
        <begin position="524"/>
        <end position="665"/>
    </location>
</feature>
<dbReference type="Proteomes" id="UP001270362">
    <property type="component" value="Unassembled WGS sequence"/>
</dbReference>
<dbReference type="GO" id="GO:0031499">
    <property type="term" value="C:TRAMP complex"/>
    <property type="evidence" value="ECO:0007669"/>
    <property type="project" value="TreeGrafter"/>
</dbReference>
<evidence type="ECO:0000256" key="1">
    <source>
        <dbReference type="ARBA" id="ARBA00008593"/>
    </source>
</evidence>
<feature type="compositionally biased region" description="Low complexity" evidence="5">
    <location>
        <begin position="393"/>
        <end position="405"/>
    </location>
</feature>
<dbReference type="InterPro" id="IPR045862">
    <property type="entry name" value="Trf4-like"/>
</dbReference>
<dbReference type="Gene3D" id="3.30.460.10">
    <property type="entry name" value="Beta Polymerase, domain 2"/>
    <property type="match status" value="1"/>
</dbReference>
<proteinExistence type="inferred from homology"/>
<dbReference type="InterPro" id="IPR054708">
    <property type="entry name" value="MTPAP-like_central"/>
</dbReference>
<feature type="compositionally biased region" description="Acidic residues" evidence="5">
    <location>
        <begin position="242"/>
        <end position="262"/>
    </location>
</feature>
<dbReference type="Pfam" id="PF22600">
    <property type="entry name" value="MTPAP-like_central"/>
    <property type="match status" value="1"/>
</dbReference>
<dbReference type="GO" id="GO:0003729">
    <property type="term" value="F:mRNA binding"/>
    <property type="evidence" value="ECO:0007669"/>
    <property type="project" value="TreeGrafter"/>
</dbReference>
<evidence type="ECO:0000256" key="2">
    <source>
        <dbReference type="ARBA" id="ARBA00012388"/>
    </source>
</evidence>
<dbReference type="GO" id="GO:0010605">
    <property type="term" value="P:negative regulation of macromolecule metabolic process"/>
    <property type="evidence" value="ECO:0007669"/>
    <property type="project" value="UniProtKB-ARBA"/>
</dbReference>
<dbReference type="InterPro" id="IPR043519">
    <property type="entry name" value="NT_sf"/>
</dbReference>
<feature type="compositionally biased region" description="Basic and acidic residues" evidence="5">
    <location>
        <begin position="183"/>
        <end position="195"/>
    </location>
</feature>
<keyword evidence="4" id="KW-0460">Magnesium</keyword>
<feature type="compositionally biased region" description="Pro residues" evidence="5">
    <location>
        <begin position="75"/>
        <end position="85"/>
    </location>
</feature>
<feature type="compositionally biased region" description="Basic and acidic residues" evidence="5">
    <location>
        <begin position="9"/>
        <end position="55"/>
    </location>
</feature>
<feature type="region of interest" description="Disordered" evidence="5">
    <location>
        <begin position="333"/>
        <end position="473"/>
    </location>
</feature>
<dbReference type="AlphaFoldDB" id="A0AAE0X0K4"/>
<protein>
    <recommendedName>
        <fullName evidence="2">polynucleotide adenylyltransferase</fullName>
        <ecNumber evidence="2">2.7.7.19</ecNumber>
    </recommendedName>
</protein>
<feature type="compositionally biased region" description="Polar residues" evidence="5">
    <location>
        <begin position="368"/>
        <end position="380"/>
    </location>
</feature>
<comment type="caution">
    <text evidence="8">The sequence shown here is derived from an EMBL/GenBank/DDBJ whole genome shotgun (WGS) entry which is preliminary data.</text>
</comment>
<dbReference type="PANTHER" id="PTHR23092">
    <property type="entry name" value="POLY(A) RNA POLYMERASE"/>
    <property type="match status" value="1"/>
</dbReference>
<feature type="region of interest" description="Disordered" evidence="5">
    <location>
        <begin position="847"/>
        <end position="866"/>
    </location>
</feature>
<sequence>MSYDSRYQATERRRPTWRDNNRNDRDDYNDRSSRNDRNFDRNGRDGRDDRGDRGDSSFLPPRPPSRDFSRGGPASLPPRPPPPAPSDSYRPSAYPSRNDDSGRDREFRFGDRSRNDALPSPGLPRGHDNYRLPQSDFSFRVEKPVGVQEQSVDSYRPQDGQRSRNGRRGSPPPGGRGPQGRGRRGDNARRGRDGRAGGYQGSRPWRPFVAAERELLSNSHSNGPSLALFNPENGVTFRPFEELSDSDEAEMDISGDEGDDAEPSTKRARLGLDQSASGNSVPKWSNPDPYTALPPETASLVKKKDVVQLIRKARVQKDAKESLPAETADFISCDFDSSDDDVEDMTPVETDRAARHDATGVAGAPTGPRSSINTQMNGHGTSTLPARPPSPSPIITSTKTSESTPRSQVVDLTRTSPDVIDLSESPPPPQSKQSQRADVLPTPTGKAGKTGRQPSFQDPSPAALGNRKRTYDDKIKLPHTSIKKVNKQPSGGRVTSDWRAIPNEDPCPWIRADHSETPSMGVWLHKEIVDLYDYLKPRDFEEKIRNDIIQQLKTFCRNNYRDAEVYPFGSFPSGLYLPTGDLDLVFCSDSYLNGGPPKYNNKNQPYRLKDRLQLQDMAYRNEIECIVHAKVPLVKYVEAQTGLKIDISFENLTGVQAIKTFKAWKEQYPGMPALVTLIKHFLLMRGLNEPVNGGIGGFSVICLVVSMLQQMPQVQSGTMDTRHYLGDLLMQFFDLYGNRFNYQTTAICLHPAMYIPKNMVTSFAYKNYDRFSIIDPNNPENDIAGGSSNTNTIVTLFSEAHRLLSERMAKVAQLPLAERRHASILDVIFAGNYSSFRNQRMHLQKLFETGLAPPQPRRRGPAPGRW</sequence>
<dbReference type="InterPro" id="IPR002058">
    <property type="entry name" value="PAP_assoc"/>
</dbReference>
<dbReference type="SUPFAM" id="SSF81631">
    <property type="entry name" value="PAP/OAS1 substrate-binding domain"/>
    <property type="match status" value="1"/>
</dbReference>
<feature type="region of interest" description="Disordered" evidence="5">
    <location>
        <begin position="1"/>
        <end position="296"/>
    </location>
</feature>
<reference evidence="8" key="2">
    <citation type="submission" date="2023-06" db="EMBL/GenBank/DDBJ databases">
        <authorList>
            <consortium name="Lawrence Berkeley National Laboratory"/>
            <person name="Haridas S."/>
            <person name="Hensen N."/>
            <person name="Bonometti L."/>
            <person name="Westerberg I."/>
            <person name="Brannstrom I.O."/>
            <person name="Guillou S."/>
            <person name="Cros-Aarteil S."/>
            <person name="Calhoun S."/>
            <person name="Kuo A."/>
            <person name="Mondo S."/>
            <person name="Pangilinan J."/>
            <person name="Riley R."/>
            <person name="Labutti K."/>
            <person name="Andreopoulos B."/>
            <person name="Lipzen A."/>
            <person name="Chen C."/>
            <person name="Yanf M."/>
            <person name="Daum C."/>
            <person name="Ng V."/>
            <person name="Clum A."/>
            <person name="Steindorff A."/>
            <person name="Ohm R."/>
            <person name="Martin F."/>
            <person name="Silar P."/>
            <person name="Natvig D."/>
            <person name="Lalanne C."/>
            <person name="Gautier V."/>
            <person name="Ament-Velasquez S.L."/>
            <person name="Kruys A."/>
            <person name="Hutchinson M.I."/>
            <person name="Powell A.J."/>
            <person name="Barry K."/>
            <person name="Miller A.N."/>
            <person name="Grigoriev I.V."/>
            <person name="Debuchy R."/>
            <person name="Gladieux P."/>
            <person name="Thoren M.H."/>
            <person name="Johannesson H."/>
        </authorList>
    </citation>
    <scope>NUCLEOTIDE SEQUENCE</scope>
    <source>
        <strain evidence="8">CBS 314.62</strain>
    </source>
</reference>
<evidence type="ECO:0000256" key="5">
    <source>
        <dbReference type="SAM" id="MobiDB-lite"/>
    </source>
</evidence>
<evidence type="ECO:0000259" key="7">
    <source>
        <dbReference type="Pfam" id="PF22600"/>
    </source>
</evidence>
<keyword evidence="9" id="KW-1185">Reference proteome</keyword>
<feature type="domain" description="PAP-associated" evidence="6">
    <location>
        <begin position="725"/>
        <end position="781"/>
    </location>
</feature>
<evidence type="ECO:0000313" key="8">
    <source>
        <dbReference type="EMBL" id="KAK3682207.1"/>
    </source>
</evidence>
<evidence type="ECO:0000256" key="3">
    <source>
        <dbReference type="ARBA" id="ARBA00022723"/>
    </source>
</evidence>
<dbReference type="Pfam" id="PF03828">
    <property type="entry name" value="PAP_assoc"/>
    <property type="match status" value="1"/>
</dbReference>
<dbReference type="SUPFAM" id="SSF81301">
    <property type="entry name" value="Nucleotidyltransferase"/>
    <property type="match status" value="1"/>
</dbReference>
<dbReference type="GO" id="GO:0005730">
    <property type="term" value="C:nucleolus"/>
    <property type="evidence" value="ECO:0007669"/>
    <property type="project" value="TreeGrafter"/>
</dbReference>
<feature type="compositionally biased region" description="Polar residues" evidence="5">
    <location>
        <begin position="274"/>
        <end position="283"/>
    </location>
</feature>
<dbReference type="GO" id="GO:0043634">
    <property type="term" value="P:polyadenylation-dependent ncRNA catabolic process"/>
    <property type="evidence" value="ECO:0007669"/>
    <property type="project" value="TreeGrafter"/>
</dbReference>
<dbReference type="GO" id="GO:0046872">
    <property type="term" value="F:metal ion binding"/>
    <property type="evidence" value="ECO:0007669"/>
    <property type="project" value="UniProtKB-KW"/>
</dbReference>
<evidence type="ECO:0000256" key="4">
    <source>
        <dbReference type="ARBA" id="ARBA00022842"/>
    </source>
</evidence>
<dbReference type="EMBL" id="JAULSO010000005">
    <property type="protein sequence ID" value="KAK3682207.1"/>
    <property type="molecule type" value="Genomic_DNA"/>
</dbReference>
<organism evidence="8 9">
    <name type="scientific">Podospora appendiculata</name>
    <dbReference type="NCBI Taxonomy" id="314037"/>
    <lineage>
        <taxon>Eukaryota</taxon>
        <taxon>Fungi</taxon>
        <taxon>Dikarya</taxon>
        <taxon>Ascomycota</taxon>
        <taxon>Pezizomycotina</taxon>
        <taxon>Sordariomycetes</taxon>
        <taxon>Sordariomycetidae</taxon>
        <taxon>Sordariales</taxon>
        <taxon>Podosporaceae</taxon>
        <taxon>Podospora</taxon>
    </lineage>
</organism>
<name>A0AAE0X0K4_9PEZI</name>
<dbReference type="PANTHER" id="PTHR23092:SF15">
    <property type="entry name" value="INACTIVE NON-CANONICAL POLY(A) RNA POLYMERASE PROTEIN TRF4-2-RELATED"/>
    <property type="match status" value="1"/>
</dbReference>
<comment type="similarity">
    <text evidence="1">Belongs to the DNA polymerase type-B-like family.</text>
</comment>
<dbReference type="EC" id="2.7.7.19" evidence="2"/>
<dbReference type="GO" id="GO:0031123">
    <property type="term" value="P:RNA 3'-end processing"/>
    <property type="evidence" value="ECO:0007669"/>
    <property type="project" value="TreeGrafter"/>
</dbReference>
<dbReference type="Gene3D" id="1.10.1410.10">
    <property type="match status" value="1"/>
</dbReference>
<dbReference type="GO" id="GO:1990817">
    <property type="term" value="F:poly(A) RNA polymerase activity"/>
    <property type="evidence" value="ECO:0007669"/>
    <property type="project" value="UniProtKB-EC"/>
</dbReference>
<dbReference type="CDD" id="cd05402">
    <property type="entry name" value="NT_PAP_TUTase"/>
    <property type="match status" value="1"/>
</dbReference>
<feature type="compositionally biased region" description="Low complexity" evidence="5">
    <location>
        <begin position="86"/>
        <end position="96"/>
    </location>
</feature>
<evidence type="ECO:0000313" key="9">
    <source>
        <dbReference type="Proteomes" id="UP001270362"/>
    </source>
</evidence>
<accession>A0AAE0X0K4</accession>